<organism evidence="5 8">
    <name type="scientific">Aliirhizobium cellulosilyticum</name>
    <dbReference type="NCBI Taxonomy" id="393664"/>
    <lineage>
        <taxon>Bacteria</taxon>
        <taxon>Pseudomonadati</taxon>
        <taxon>Pseudomonadota</taxon>
        <taxon>Alphaproteobacteria</taxon>
        <taxon>Hyphomicrobiales</taxon>
        <taxon>Rhizobiaceae</taxon>
        <taxon>Aliirhizobium</taxon>
    </lineage>
</organism>
<evidence type="ECO:0000256" key="2">
    <source>
        <dbReference type="ARBA" id="ARBA00022679"/>
    </source>
</evidence>
<protein>
    <submittedName>
        <fullName evidence="5">1-acyl-sn-glycerol-3-phosphate acyltransferase</fullName>
        <ecNumber evidence="5">2.3.1.51</ecNumber>
    </submittedName>
</protein>
<evidence type="ECO:0000313" key="9">
    <source>
        <dbReference type="Proteomes" id="UP000524535"/>
    </source>
</evidence>
<evidence type="ECO:0000313" key="10">
    <source>
        <dbReference type="Proteomes" id="UP000576087"/>
    </source>
</evidence>
<dbReference type="Proteomes" id="UP000520770">
    <property type="component" value="Unassembled WGS sequence"/>
</dbReference>
<feature type="domain" description="Phospholipid/glycerol acyltransferase" evidence="4">
    <location>
        <begin position="72"/>
        <end position="186"/>
    </location>
</feature>
<evidence type="ECO:0000259" key="4">
    <source>
        <dbReference type="SMART" id="SM00563"/>
    </source>
</evidence>
<evidence type="ECO:0000256" key="1">
    <source>
        <dbReference type="ARBA" id="ARBA00005189"/>
    </source>
</evidence>
<dbReference type="EMBL" id="JACIGY010000008">
    <property type="protein sequence ID" value="MBB4414161.1"/>
    <property type="molecule type" value="Genomic_DNA"/>
</dbReference>
<keyword evidence="3 5" id="KW-0012">Acyltransferase</keyword>
<dbReference type="SUPFAM" id="SSF69593">
    <property type="entry name" value="Glycerol-3-phosphate (1)-acyltransferase"/>
    <property type="match status" value="1"/>
</dbReference>
<dbReference type="CDD" id="cd07989">
    <property type="entry name" value="LPLAT_AGPAT-like"/>
    <property type="match status" value="1"/>
</dbReference>
<keyword evidence="2 5" id="KW-0808">Transferase</keyword>
<dbReference type="GO" id="GO:0003841">
    <property type="term" value="F:1-acylglycerol-3-phosphate O-acyltransferase activity"/>
    <property type="evidence" value="ECO:0007669"/>
    <property type="project" value="UniProtKB-EC"/>
</dbReference>
<proteinExistence type="predicted"/>
<dbReference type="Proteomes" id="UP000524535">
    <property type="component" value="Unassembled WGS sequence"/>
</dbReference>
<evidence type="ECO:0000313" key="8">
    <source>
        <dbReference type="Proteomes" id="UP000520770"/>
    </source>
</evidence>
<dbReference type="RefSeq" id="WP_183828243.1">
    <property type="nucleotide sequence ID" value="NZ_JACIGW010000007.1"/>
</dbReference>
<dbReference type="PANTHER" id="PTHR10434:SF40">
    <property type="entry name" value="1-ACYL-SN-GLYCEROL-3-PHOSPHATE ACYLTRANSFERASE"/>
    <property type="match status" value="1"/>
</dbReference>
<evidence type="ECO:0000256" key="3">
    <source>
        <dbReference type="ARBA" id="ARBA00023315"/>
    </source>
</evidence>
<dbReference type="PANTHER" id="PTHR10434">
    <property type="entry name" value="1-ACYL-SN-GLYCEROL-3-PHOSPHATE ACYLTRANSFERASE"/>
    <property type="match status" value="1"/>
</dbReference>
<dbReference type="Proteomes" id="UP000576087">
    <property type="component" value="Unassembled WGS sequence"/>
</dbReference>
<dbReference type="EMBL" id="JACIHM010000008">
    <property type="protein sequence ID" value="MBB4448776.1"/>
    <property type="molecule type" value="Genomic_DNA"/>
</dbReference>
<gene>
    <name evidence="6" type="ORF">GGE31_004699</name>
    <name evidence="5" type="ORF">GGE33_004626</name>
    <name evidence="7" type="ORF">GGE35_004622</name>
</gene>
<dbReference type="EC" id="2.3.1.51" evidence="5"/>
<dbReference type="SMART" id="SM00563">
    <property type="entry name" value="PlsC"/>
    <property type="match status" value="1"/>
</dbReference>
<dbReference type="GO" id="GO:0006654">
    <property type="term" value="P:phosphatidic acid biosynthetic process"/>
    <property type="evidence" value="ECO:0007669"/>
    <property type="project" value="TreeGrafter"/>
</dbReference>
<dbReference type="AlphaFoldDB" id="A0A7W6WRW8"/>
<evidence type="ECO:0000313" key="5">
    <source>
        <dbReference type="EMBL" id="MBB4350852.1"/>
    </source>
</evidence>
<name>A0A7W6WRW8_9HYPH</name>
<reference evidence="8 9" key="1">
    <citation type="submission" date="2020-08" db="EMBL/GenBank/DDBJ databases">
        <title>Genomic Encyclopedia of Type Strains, Phase IV (KMG-V): Genome sequencing to study the core and pangenomes of soil and plant-associated prokaryotes.</title>
        <authorList>
            <person name="Whitman W."/>
        </authorList>
    </citation>
    <scope>NUCLEOTIDE SEQUENCE [LARGE SCALE GENOMIC DNA]</scope>
    <source>
        <strain evidence="6 9">SEMIA 444</strain>
        <strain evidence="5 8">SEMIA 448</strain>
        <strain evidence="7 10">SEMIA 452</strain>
    </source>
</reference>
<evidence type="ECO:0000313" key="7">
    <source>
        <dbReference type="EMBL" id="MBB4448776.1"/>
    </source>
</evidence>
<comment type="caution">
    <text evidence="5">The sequence shown here is derived from an EMBL/GenBank/DDBJ whole genome shotgun (WGS) entry which is preliminary data.</text>
</comment>
<dbReference type="EMBL" id="JACIGW010000007">
    <property type="protein sequence ID" value="MBB4350852.1"/>
    <property type="molecule type" value="Genomic_DNA"/>
</dbReference>
<evidence type="ECO:0000313" key="6">
    <source>
        <dbReference type="EMBL" id="MBB4414161.1"/>
    </source>
</evidence>
<dbReference type="InterPro" id="IPR002123">
    <property type="entry name" value="Plipid/glycerol_acylTrfase"/>
</dbReference>
<comment type="pathway">
    <text evidence="1">Lipid metabolism.</text>
</comment>
<keyword evidence="9" id="KW-1185">Reference proteome</keyword>
<dbReference type="Pfam" id="PF01553">
    <property type="entry name" value="Acyltransferase"/>
    <property type="match status" value="1"/>
</dbReference>
<accession>A0A7W6WRW8</accession>
<sequence length="263" mass="30239">MLLLRSILFNTAFYTNTILRMILLSPVYFLSPRKAAFRVPKAWAASNNWLMEKIVGATFEIEGIENIPEGGCIFAPKHQSAWDTFALLPYQRDPVYILKRELMWIPLFGWYVAKQRMIPVNRGARGKVMVEVMKRTRQEMDNGRQLIIYPEGTRKPPGAPPEYRYGIARIYRDVKVPVVPIVAHWGLFWGRRKLVKYPGRFKVRILPPIEPGMDPDTFYAHLIETLEKASDELLIETVEANPHLPLPPTAVKRLAELRAQSAA</sequence>